<reference evidence="1 2" key="1">
    <citation type="submission" date="2014-06" db="EMBL/GenBank/DDBJ databases">
        <authorList>
            <consortium name="DOE Joint Genome Institute"/>
            <person name="Kuo A."/>
            <person name="Kohler A."/>
            <person name="Nagy L.G."/>
            <person name="Floudas D."/>
            <person name="Copeland A."/>
            <person name="Barry K.W."/>
            <person name="Cichocki N."/>
            <person name="Veneault-Fourrey C."/>
            <person name="LaButti K."/>
            <person name="Lindquist E.A."/>
            <person name="Lipzen A."/>
            <person name="Lundell T."/>
            <person name="Morin E."/>
            <person name="Murat C."/>
            <person name="Sun H."/>
            <person name="Tunlid A."/>
            <person name="Henrissat B."/>
            <person name="Grigoriev I.V."/>
            <person name="Hibbett D.S."/>
            <person name="Martin F."/>
            <person name="Nordberg H.P."/>
            <person name="Cantor M.N."/>
            <person name="Hua S.X."/>
        </authorList>
    </citation>
    <scope>NUCLEOTIDE SEQUENCE [LARGE SCALE GENOMIC DNA]</scope>
    <source>
        <strain evidence="1 2">ATCC 200175</strain>
    </source>
</reference>
<dbReference type="AlphaFoldDB" id="A0A0C9T2V7"/>
<gene>
    <name evidence="1" type="ORF">PAXINDRAFT_23055</name>
</gene>
<dbReference type="EMBL" id="KN820680">
    <property type="protein sequence ID" value="KIJ05843.1"/>
    <property type="molecule type" value="Genomic_DNA"/>
</dbReference>
<feature type="non-terminal residue" evidence="1">
    <location>
        <position position="1"/>
    </location>
</feature>
<proteinExistence type="predicted"/>
<dbReference type="Proteomes" id="UP000053647">
    <property type="component" value="Unassembled WGS sequence"/>
</dbReference>
<sequence length="742" mass="83132">KGVFTSRSRAFARTLVQAGCSQESVGTIMQKACVLLGFQEPRRMARRTVQRSVLEGGVAANIQLAHEISRSNSLTISTDGTSHRHINYISRHVALKVPLYGSSESESPQKHVVRLLNVESEANHTSEAQVEGLKQSVQSLSVLYNASPLSARTTSNLDELSFTRKSKGIIGDHAADVKKAFNIYRDWKSDNSLLELGEGVLRDDSTGSLIAEITRDAVSEAGGPPEWEKLPMSQRDALITLKRHSKARLLGREVYNNSLTDSERRERDFFVRAGCCMHKELNSVKGGNAALLTFWSEHGLKPPILLANKDNAATLAVHVDSVTASQSSAEIRALEVSGRGAVKACSLAGAIFNHKDDKKGQQDTYRWFMETEQQRHPNYRTLQLTFPDTSNTRYQSHVDACSVLVKELNLHLRFLEFVRDKKEKRVFTHMEANVYAALSCWQTLTEMCCNVCYGVAVTYPYAVMVRGPGTENLNILELGGVHANLKEHIQRLIDNPDLVLSPTAMYSTGTLDGKPWRDPDALAQVHELQHSGNMPHLWAALQGYLKNTLTTWERFTEEYKEGGTIDTATSAEREAAWMPSTNDANEGALGSLRLHKRHRPQTSLHQYNALAQFRRNGTQAFMDAEYTSDDEQYGRKVARKLDSSGIERARRQAIIHSEEQVVEKKREQIRCREEKAAKTAKELDAATLLLVDRAALSHLTRKELNTQLELHRKTDTTVPKGWRLKKPQMLDVLEAKINSVIQ</sequence>
<protein>
    <submittedName>
        <fullName evidence="1">Uncharacterized protein</fullName>
    </submittedName>
</protein>
<evidence type="ECO:0000313" key="2">
    <source>
        <dbReference type="Proteomes" id="UP000053647"/>
    </source>
</evidence>
<dbReference type="HOGENOM" id="CLU_006824_0_0_1"/>
<keyword evidence="2" id="KW-1185">Reference proteome</keyword>
<organism evidence="1 2">
    <name type="scientific">Paxillus involutus ATCC 200175</name>
    <dbReference type="NCBI Taxonomy" id="664439"/>
    <lineage>
        <taxon>Eukaryota</taxon>
        <taxon>Fungi</taxon>
        <taxon>Dikarya</taxon>
        <taxon>Basidiomycota</taxon>
        <taxon>Agaricomycotina</taxon>
        <taxon>Agaricomycetes</taxon>
        <taxon>Agaricomycetidae</taxon>
        <taxon>Boletales</taxon>
        <taxon>Paxilineae</taxon>
        <taxon>Paxillaceae</taxon>
        <taxon>Paxillus</taxon>
    </lineage>
</organism>
<feature type="non-terminal residue" evidence="1">
    <location>
        <position position="742"/>
    </location>
</feature>
<evidence type="ECO:0000313" key="1">
    <source>
        <dbReference type="EMBL" id="KIJ05843.1"/>
    </source>
</evidence>
<reference evidence="2" key="2">
    <citation type="submission" date="2015-01" db="EMBL/GenBank/DDBJ databases">
        <title>Evolutionary Origins and Diversification of the Mycorrhizal Mutualists.</title>
        <authorList>
            <consortium name="DOE Joint Genome Institute"/>
            <consortium name="Mycorrhizal Genomics Consortium"/>
            <person name="Kohler A."/>
            <person name="Kuo A."/>
            <person name="Nagy L.G."/>
            <person name="Floudas D."/>
            <person name="Copeland A."/>
            <person name="Barry K.W."/>
            <person name="Cichocki N."/>
            <person name="Veneault-Fourrey C."/>
            <person name="LaButti K."/>
            <person name="Lindquist E.A."/>
            <person name="Lipzen A."/>
            <person name="Lundell T."/>
            <person name="Morin E."/>
            <person name="Murat C."/>
            <person name="Riley R."/>
            <person name="Ohm R."/>
            <person name="Sun H."/>
            <person name="Tunlid A."/>
            <person name="Henrissat B."/>
            <person name="Grigoriev I.V."/>
            <person name="Hibbett D.S."/>
            <person name="Martin F."/>
        </authorList>
    </citation>
    <scope>NUCLEOTIDE SEQUENCE [LARGE SCALE GENOMIC DNA]</scope>
    <source>
        <strain evidence="2">ATCC 200175</strain>
    </source>
</reference>
<dbReference type="OrthoDB" id="2680677at2759"/>
<accession>A0A0C9T2V7</accession>
<name>A0A0C9T2V7_PAXIN</name>